<evidence type="ECO:0000259" key="1">
    <source>
        <dbReference type="Pfam" id="PF01548"/>
    </source>
</evidence>
<organism evidence="2 3">
    <name type="scientific">Rhodococcus jostii (strain RHA1)</name>
    <dbReference type="NCBI Taxonomy" id="101510"/>
    <lineage>
        <taxon>Bacteria</taxon>
        <taxon>Bacillati</taxon>
        <taxon>Actinomycetota</taxon>
        <taxon>Actinomycetes</taxon>
        <taxon>Mycobacteriales</taxon>
        <taxon>Nocardiaceae</taxon>
        <taxon>Rhodococcus</taxon>
    </lineage>
</organism>
<dbReference type="Pfam" id="PF01548">
    <property type="entry name" value="DEDD_Tnp_IS110"/>
    <property type="match status" value="1"/>
</dbReference>
<dbReference type="AlphaFoldDB" id="Q0S1A4"/>
<sequence>MPISRQIPDAEHELVVERVCAIDVAKASGRVCTRTPDPRRPGRRASTVWDAPATTAAITDLGEQLVAAGIEKITVESTSDYWRIWFYLLESAGLTVQLVNARDVKNVPGRPKTDKLDAVWLAKLTEKGLLRPSFVPPQPIR</sequence>
<name>Q0S1A4_RHOJR</name>
<dbReference type="InterPro" id="IPR047650">
    <property type="entry name" value="Transpos_IS110"/>
</dbReference>
<accession>Q0S1A4</accession>
<evidence type="ECO:0000313" key="2">
    <source>
        <dbReference type="EMBL" id="ABG98682.1"/>
    </source>
</evidence>
<dbReference type="Proteomes" id="UP000008710">
    <property type="component" value="Chromosome"/>
</dbReference>
<dbReference type="GO" id="GO:0004803">
    <property type="term" value="F:transposase activity"/>
    <property type="evidence" value="ECO:0007669"/>
    <property type="project" value="InterPro"/>
</dbReference>
<dbReference type="HOGENOM" id="CLU_036902_18_4_11"/>
<evidence type="ECO:0000313" key="3">
    <source>
        <dbReference type="Proteomes" id="UP000008710"/>
    </source>
</evidence>
<dbReference type="eggNOG" id="COG3547">
    <property type="taxonomic scope" value="Bacteria"/>
</dbReference>
<proteinExistence type="predicted"/>
<dbReference type="InterPro" id="IPR002525">
    <property type="entry name" value="Transp_IS110-like_N"/>
</dbReference>
<dbReference type="GO" id="GO:0006313">
    <property type="term" value="P:DNA transposition"/>
    <property type="evidence" value="ECO:0007669"/>
    <property type="project" value="InterPro"/>
</dbReference>
<dbReference type="PANTHER" id="PTHR33055">
    <property type="entry name" value="TRANSPOSASE FOR INSERTION SEQUENCE ELEMENT IS1111A"/>
    <property type="match status" value="1"/>
</dbReference>
<gene>
    <name evidence="2" type="ordered locus">RHA1_ro06916</name>
</gene>
<dbReference type="EMBL" id="CP000431">
    <property type="protein sequence ID" value="ABG98682.1"/>
    <property type="molecule type" value="Genomic_DNA"/>
</dbReference>
<dbReference type="GO" id="GO:0003677">
    <property type="term" value="F:DNA binding"/>
    <property type="evidence" value="ECO:0007669"/>
    <property type="project" value="InterPro"/>
</dbReference>
<dbReference type="KEGG" id="rha:RHA1_ro06916"/>
<reference evidence="3" key="1">
    <citation type="journal article" date="2006" name="Proc. Natl. Acad. Sci. U.S.A.">
        <title>The complete genome of Rhodococcus sp. RHA1 provides insights into a catabolic powerhouse.</title>
        <authorList>
            <person name="McLeod M.P."/>
            <person name="Warren R.L."/>
            <person name="Hsiao W.W.L."/>
            <person name="Araki N."/>
            <person name="Myhre M."/>
            <person name="Fernandes C."/>
            <person name="Miyazawa D."/>
            <person name="Wong W."/>
            <person name="Lillquist A.L."/>
            <person name="Wang D."/>
            <person name="Dosanjh M."/>
            <person name="Hara H."/>
            <person name="Petrescu A."/>
            <person name="Morin R.D."/>
            <person name="Yang G."/>
            <person name="Stott J.M."/>
            <person name="Schein J.E."/>
            <person name="Shin H."/>
            <person name="Smailus D."/>
            <person name="Siddiqui A.S."/>
            <person name="Marra M.A."/>
            <person name="Jones S.J.M."/>
            <person name="Holt R."/>
            <person name="Brinkman F.S.L."/>
            <person name="Miyauchi K."/>
            <person name="Fukuda M."/>
            <person name="Davies J.E."/>
            <person name="Mohn W.W."/>
            <person name="Eltis L.D."/>
        </authorList>
    </citation>
    <scope>NUCLEOTIDE SEQUENCE [LARGE SCALE GENOMIC DNA]</scope>
    <source>
        <strain evidence="3">RHA1</strain>
    </source>
</reference>
<dbReference type="PATRIC" id="fig|101510.16.peg.6978"/>
<feature type="domain" description="Transposase IS110-like N-terminal" evidence="1">
    <location>
        <begin position="20"/>
        <end position="138"/>
    </location>
</feature>
<protein>
    <submittedName>
        <fullName evidence="2">Probable transposase</fullName>
    </submittedName>
</protein>